<feature type="region of interest" description="Disordered" evidence="1">
    <location>
        <begin position="1"/>
        <end position="21"/>
    </location>
</feature>
<dbReference type="EMBL" id="CM004387">
    <property type="protein sequence ID" value="OAY61350.1"/>
    <property type="molecule type" value="Genomic_DNA"/>
</dbReference>
<dbReference type="SMART" id="SM00256">
    <property type="entry name" value="FBOX"/>
    <property type="match status" value="1"/>
</dbReference>
<evidence type="ECO:0000256" key="1">
    <source>
        <dbReference type="SAM" id="MobiDB-lite"/>
    </source>
</evidence>
<dbReference type="STRING" id="3983.A0A2C9WMC0"/>
<dbReference type="InterPro" id="IPR006527">
    <property type="entry name" value="F-box-assoc_dom_typ1"/>
</dbReference>
<evidence type="ECO:0000313" key="3">
    <source>
        <dbReference type="EMBL" id="OAY61350.1"/>
    </source>
</evidence>
<dbReference type="Proteomes" id="UP000091857">
    <property type="component" value="Chromosome 1"/>
</dbReference>
<protein>
    <recommendedName>
        <fullName evidence="2">F-box domain-containing protein</fullName>
    </recommendedName>
</protein>
<dbReference type="PANTHER" id="PTHR31672">
    <property type="entry name" value="BNACNNG10540D PROTEIN"/>
    <property type="match status" value="1"/>
</dbReference>
<dbReference type="Pfam" id="PF07734">
    <property type="entry name" value="FBA_1"/>
    <property type="match status" value="1"/>
</dbReference>
<dbReference type="PANTHER" id="PTHR31672:SF13">
    <property type="entry name" value="F-BOX PROTEIN CPR30-LIKE"/>
    <property type="match status" value="1"/>
</dbReference>
<gene>
    <name evidence="3" type="ORF">MANES_01G182601v8</name>
</gene>
<feature type="domain" description="F-box" evidence="2">
    <location>
        <begin position="23"/>
        <end position="63"/>
    </location>
</feature>
<dbReference type="InterPro" id="IPR036047">
    <property type="entry name" value="F-box-like_dom_sf"/>
</dbReference>
<keyword evidence="4" id="KW-1185">Reference proteome</keyword>
<dbReference type="NCBIfam" id="TIGR01640">
    <property type="entry name" value="F_box_assoc_1"/>
    <property type="match status" value="1"/>
</dbReference>
<reference evidence="4" key="1">
    <citation type="journal article" date="2016" name="Nat. Biotechnol.">
        <title>Sequencing wild and cultivated cassava and related species reveals extensive interspecific hybridization and genetic diversity.</title>
        <authorList>
            <person name="Bredeson J.V."/>
            <person name="Lyons J.B."/>
            <person name="Prochnik S.E."/>
            <person name="Wu G.A."/>
            <person name="Ha C.M."/>
            <person name="Edsinger-Gonzales E."/>
            <person name="Grimwood J."/>
            <person name="Schmutz J."/>
            <person name="Rabbi I.Y."/>
            <person name="Egesi C."/>
            <person name="Nauluvula P."/>
            <person name="Lebot V."/>
            <person name="Ndunguru J."/>
            <person name="Mkamilo G."/>
            <person name="Bart R.S."/>
            <person name="Setter T.L."/>
            <person name="Gleadow R.M."/>
            <person name="Kulakow P."/>
            <person name="Ferguson M.E."/>
            <person name="Rounsley S."/>
            <person name="Rokhsar D.S."/>
        </authorList>
    </citation>
    <scope>NUCLEOTIDE SEQUENCE [LARGE SCALE GENOMIC DNA]</scope>
    <source>
        <strain evidence="4">cv. AM560-2</strain>
    </source>
</reference>
<dbReference type="InterPro" id="IPR050796">
    <property type="entry name" value="SCF_F-box_component"/>
</dbReference>
<comment type="caution">
    <text evidence="3">The sequence shown here is derived from an EMBL/GenBank/DDBJ whole genome shotgun (WGS) entry which is preliminary data.</text>
</comment>
<name>A0A2C9WMC0_MANES</name>
<sequence length="409" mass="46128">MKCKRRSSESMANNSSAPSPPLVSNNIVKDITSRLPIKSIKRFQSVSKAWYFLFNSNDFISTHFRRSSSHPSLLIRRFHNPTGSKFSLCLMDNQTAINREVRIPFLGCLVRYPRIVESCNGIICIDISPCHACGFVLWNISTRQFRGLPRARINDAHKPIWMVATGFGYSRETNDFKLVRAVNFHCNVDESPLLSAEVYSWRTGSWKLLDERMIEERIGSCVIPGGQQAVTVDGSMHWVANGVGNLANRKYIVSFDMGNEEFRRIQILDRLPSAICAKVVGFKESLAVALYPAKSVYPGYGTPLNRMELWTLDKDYTSYNDSTCWTKLHMIELHSSGLSIPIGVHNDSQLLVKRVDPQCVSLSLFDPDNKTIKTLPICSSDYTCEFYSYVESLVPVANAGDVEVENAQE</sequence>
<dbReference type="Gramene" id="Manes.01G182601.1.v8.1">
    <property type="protein sequence ID" value="Manes.01G182601.1.v8.1.CDS.1"/>
    <property type="gene ID" value="Manes.01G182601.v8.1"/>
</dbReference>
<accession>A0A2C9WMC0</accession>
<proteinExistence type="predicted"/>
<organism evidence="3 4">
    <name type="scientific">Manihot esculenta</name>
    <name type="common">Cassava</name>
    <name type="synonym">Jatropha manihot</name>
    <dbReference type="NCBI Taxonomy" id="3983"/>
    <lineage>
        <taxon>Eukaryota</taxon>
        <taxon>Viridiplantae</taxon>
        <taxon>Streptophyta</taxon>
        <taxon>Embryophyta</taxon>
        <taxon>Tracheophyta</taxon>
        <taxon>Spermatophyta</taxon>
        <taxon>Magnoliopsida</taxon>
        <taxon>eudicotyledons</taxon>
        <taxon>Gunneridae</taxon>
        <taxon>Pentapetalae</taxon>
        <taxon>rosids</taxon>
        <taxon>fabids</taxon>
        <taxon>Malpighiales</taxon>
        <taxon>Euphorbiaceae</taxon>
        <taxon>Crotonoideae</taxon>
        <taxon>Manihoteae</taxon>
        <taxon>Manihot</taxon>
    </lineage>
</organism>
<dbReference type="InterPro" id="IPR017451">
    <property type="entry name" value="F-box-assoc_interact_dom"/>
</dbReference>
<evidence type="ECO:0000259" key="2">
    <source>
        <dbReference type="SMART" id="SM00256"/>
    </source>
</evidence>
<feature type="compositionally biased region" description="Low complexity" evidence="1">
    <location>
        <begin position="9"/>
        <end position="21"/>
    </location>
</feature>
<dbReference type="InterPro" id="IPR001810">
    <property type="entry name" value="F-box_dom"/>
</dbReference>
<evidence type="ECO:0000313" key="4">
    <source>
        <dbReference type="Proteomes" id="UP000091857"/>
    </source>
</evidence>
<dbReference type="AlphaFoldDB" id="A0A2C9WMC0"/>
<dbReference type="SUPFAM" id="SSF81383">
    <property type="entry name" value="F-box domain"/>
    <property type="match status" value="1"/>
</dbReference>